<dbReference type="AlphaFoldDB" id="A0AAE1E4N7"/>
<name>A0AAE1E4N7_9GAST</name>
<proteinExistence type="predicted"/>
<dbReference type="InterPro" id="IPR016024">
    <property type="entry name" value="ARM-type_fold"/>
</dbReference>
<sequence length="1090" mass="120351">MALSNQSNVFVKFGEGQVIDVQGDGYATLASSRKRSNINSSLLDRETVLNLQPVNAFPVATACSCLRSEAFNLSAQARSLSPSRRLADRVMQSVSLNSSHLSEIKDEDDDDDDSQNLASLLTTLKKFSSRVLNPLQAKSITRLAHGFNARHNLNQEHAHQIIEFLECDSPPIQDATLIVLSKLAVRLPNIDFLFSKSPKILDLVLSIASDATTIEVQISAFKMIEELSHHYESVSSWEAQLEDIVYPLLKGVLRNRASSQQQKLGALGVVRHLSHLPGLAGKIKQDVLSQLNASHNDSKVKALFLEVLQGNLELTKQRIASDVLDNTLLPVLTEMLAEGPCEPQHQALTLMICLARDEGHRWSLLSCPKSIASCILCAKHSKCRKVVALSCCVIEQILQTKSKKEAKKFMECCLESLVMEGSSTGKGILENKDEKTISLVRKKSQIEAELWRSFDKFTGLLVMLFEKQSCIYPDKNTSGMKSELSLIGSINKDQLLSITSLIGCFNNLCHWPLNRPRKRNGFIGDAEEFLSLNALGREVNDINHNHVIFIWSAVGCQVMALFRQIIKRIQASNNITALTSLKNNQAVIKENDPETFSASTQPSEINSLLKTEELELLRVAVKFVFLSSLVTCFLKKPGSEDSEVTNGGRSVNEMVERKAREDLAEREACAERRGMRRALVEEGVFHLIGTLMDSDDDNIKVMSTAVLRLCIQPVTERALTTALRRKLDTEAATSRTIRPHSAKDWMGRQSINQQLFNMGKPGLGQRPTSSVPYCTSASSHRSGSGREPVVLLDDGDPGRSKGRPVTARPYTPGGNSAQGFKPGPGSATKYSLFSPLTPRAEKKTLFSKMTGEGGRPNTARPQSAINRRPSSRQSGSATSRDSGVSSCRPASAKLSSESDLFILQDPHRLSSPLDPGNKLSQQCCERVFLATRDKTLKDIFSLDVNIKKSSLLLLHDLVQHSSSDLHMELSKMGCIPKLVDFLRINDDDELLEITGLTITRMLVSSDRRICQLFNIHGGSNLLMALLQNASSAQLKAAVSSTLTTVNNVMHPSHQNNTKAMGSGQPTDIWEHIMQRWEGEDKVVEVLKQFL</sequence>
<evidence type="ECO:0000313" key="3">
    <source>
        <dbReference type="Proteomes" id="UP001283361"/>
    </source>
</evidence>
<gene>
    <name evidence="2" type="ORF">RRG08_023081</name>
</gene>
<accession>A0AAE1E4N7</accession>
<dbReference type="InterPro" id="IPR011989">
    <property type="entry name" value="ARM-like"/>
</dbReference>
<evidence type="ECO:0000313" key="2">
    <source>
        <dbReference type="EMBL" id="KAK3792748.1"/>
    </source>
</evidence>
<keyword evidence="3" id="KW-1185">Reference proteome</keyword>
<evidence type="ECO:0000256" key="1">
    <source>
        <dbReference type="SAM" id="MobiDB-lite"/>
    </source>
</evidence>
<dbReference type="Proteomes" id="UP001283361">
    <property type="component" value="Unassembled WGS sequence"/>
</dbReference>
<reference evidence="2" key="1">
    <citation type="journal article" date="2023" name="G3 (Bethesda)">
        <title>A reference genome for the long-term kleptoplast-retaining sea slug Elysia crispata morphotype clarki.</title>
        <authorList>
            <person name="Eastman K.E."/>
            <person name="Pendleton A.L."/>
            <person name="Shaikh M.A."/>
            <person name="Suttiyut T."/>
            <person name="Ogas R."/>
            <person name="Tomko P."/>
            <person name="Gavelis G."/>
            <person name="Widhalm J.R."/>
            <person name="Wisecaver J.H."/>
        </authorList>
    </citation>
    <scope>NUCLEOTIDE SEQUENCE</scope>
    <source>
        <strain evidence="2">ECLA1</strain>
    </source>
</reference>
<dbReference type="SUPFAM" id="SSF48371">
    <property type="entry name" value="ARM repeat"/>
    <property type="match status" value="1"/>
</dbReference>
<feature type="compositionally biased region" description="Polar residues" evidence="1">
    <location>
        <begin position="871"/>
        <end position="885"/>
    </location>
</feature>
<comment type="caution">
    <text evidence="2">The sequence shown here is derived from an EMBL/GenBank/DDBJ whole genome shotgun (WGS) entry which is preliminary data.</text>
</comment>
<organism evidence="2 3">
    <name type="scientific">Elysia crispata</name>
    <name type="common">lettuce slug</name>
    <dbReference type="NCBI Taxonomy" id="231223"/>
    <lineage>
        <taxon>Eukaryota</taxon>
        <taxon>Metazoa</taxon>
        <taxon>Spiralia</taxon>
        <taxon>Lophotrochozoa</taxon>
        <taxon>Mollusca</taxon>
        <taxon>Gastropoda</taxon>
        <taxon>Heterobranchia</taxon>
        <taxon>Euthyneura</taxon>
        <taxon>Panpulmonata</taxon>
        <taxon>Sacoglossa</taxon>
        <taxon>Placobranchoidea</taxon>
        <taxon>Plakobranchidae</taxon>
        <taxon>Elysia</taxon>
    </lineage>
</organism>
<feature type="compositionally biased region" description="Polar residues" evidence="1">
    <location>
        <begin position="766"/>
        <end position="782"/>
    </location>
</feature>
<dbReference type="EMBL" id="JAWDGP010001332">
    <property type="protein sequence ID" value="KAK3792748.1"/>
    <property type="molecule type" value="Genomic_DNA"/>
</dbReference>
<dbReference type="Gene3D" id="1.25.10.10">
    <property type="entry name" value="Leucine-rich Repeat Variant"/>
    <property type="match status" value="2"/>
</dbReference>
<feature type="region of interest" description="Disordered" evidence="1">
    <location>
        <begin position="846"/>
        <end position="890"/>
    </location>
</feature>
<protein>
    <submittedName>
        <fullName evidence="2">Uncharacterized protein</fullName>
    </submittedName>
</protein>
<feature type="region of interest" description="Disordered" evidence="1">
    <location>
        <begin position="763"/>
        <end position="834"/>
    </location>
</feature>